<keyword evidence="6" id="KW-0808">Transferase</keyword>
<accession>A0A397URU4</accession>
<dbReference type="Gene3D" id="1.10.510.10">
    <property type="entry name" value="Transferase(Phosphotransferase) domain 1"/>
    <property type="match status" value="1"/>
</dbReference>
<dbReference type="InterPro" id="IPR051681">
    <property type="entry name" value="Ser/Thr_Kinases-Pseudokinases"/>
</dbReference>
<evidence type="ECO:0000256" key="3">
    <source>
        <dbReference type="SAM" id="Coils"/>
    </source>
</evidence>
<dbReference type="PANTHER" id="PTHR44329">
    <property type="entry name" value="SERINE/THREONINE-PROTEIN KINASE TNNI3K-RELATED"/>
    <property type="match status" value="1"/>
</dbReference>
<dbReference type="Pfam" id="PF07714">
    <property type="entry name" value="PK_Tyr_Ser-Thr"/>
    <property type="match status" value="1"/>
</dbReference>
<gene>
    <name evidence="6" type="ORF">C2G38_2199306</name>
</gene>
<evidence type="ECO:0000313" key="6">
    <source>
        <dbReference type="EMBL" id="RIB12934.1"/>
    </source>
</evidence>
<evidence type="ECO:0000256" key="4">
    <source>
        <dbReference type="SAM" id="MobiDB-lite"/>
    </source>
</evidence>
<dbReference type="GO" id="GO:0005524">
    <property type="term" value="F:ATP binding"/>
    <property type="evidence" value="ECO:0007669"/>
    <property type="project" value="UniProtKB-KW"/>
</dbReference>
<dbReference type="EMBL" id="QKWP01000975">
    <property type="protein sequence ID" value="RIB12934.1"/>
    <property type="molecule type" value="Genomic_DNA"/>
</dbReference>
<dbReference type="InterPro" id="IPR001245">
    <property type="entry name" value="Ser-Thr/Tyr_kinase_cat_dom"/>
</dbReference>
<dbReference type="InterPro" id="IPR059179">
    <property type="entry name" value="MLKL-like_MCAfunc"/>
</dbReference>
<keyword evidence="3" id="KW-0175">Coiled coil</keyword>
<dbReference type="GO" id="GO:0004672">
    <property type="term" value="F:protein kinase activity"/>
    <property type="evidence" value="ECO:0007669"/>
    <property type="project" value="InterPro"/>
</dbReference>
<evidence type="ECO:0000313" key="7">
    <source>
        <dbReference type="Proteomes" id="UP000266673"/>
    </source>
</evidence>
<comment type="caution">
    <text evidence="6">The sequence shown here is derived from an EMBL/GenBank/DDBJ whole genome shotgun (WGS) entry which is preliminary data.</text>
</comment>
<proteinExistence type="predicted"/>
<dbReference type="InterPro" id="IPR011009">
    <property type="entry name" value="Kinase-like_dom_sf"/>
</dbReference>
<dbReference type="PROSITE" id="PS50011">
    <property type="entry name" value="PROTEIN_KINASE_DOM"/>
    <property type="match status" value="1"/>
</dbReference>
<keyword evidence="7" id="KW-1185">Reference proteome</keyword>
<evidence type="ECO:0000256" key="2">
    <source>
        <dbReference type="ARBA" id="ARBA00022840"/>
    </source>
</evidence>
<dbReference type="OrthoDB" id="2314769at2759"/>
<dbReference type="InterPro" id="IPR054000">
    <property type="entry name" value="MLKL_N"/>
</dbReference>
<keyword evidence="6" id="KW-0418">Kinase</keyword>
<dbReference type="Gene3D" id="1.20.930.20">
    <property type="entry name" value="Adaptor protein Cbl, N-terminal domain"/>
    <property type="match status" value="1"/>
</dbReference>
<sequence>MSSQLKEKKESTNNTTEGKNSAGENRGKFNTSSGVVNAIQTVGDAVQPFVPLFSMVTNIVQQLSQIYENAKCNQKICLVLVERVEIAQYAVKSLQRQKQANEEKFRNQKYYYAFVRFVNVLENIKKFAKEITQLTCFQKFINANAIKDAFDKNIKEFEDVCSDLHFTIAMYDVERREQEAKNVAEDIDVLNKSMNEVKSNLKVVMNEVAALASSMENLNIQASRSAGRATTVRTPLNEAYKAPMVDPNQLNEPFASDDNVRGSRKTVVKKLFRGLEVACKKVPNIENNDTAQSQKGQTELIILLKLGTLCPNVVTFYGLSKVDNNDVMVFNWASYGNLKEMYTKYEIKWPLKLKFARDICNGLVFVHQCNILHHDVRCENILITDSHEAKLSNFELSRTVQGLSAEVKNLLDIVRWLAPEKMRVTKGGAEQRYNHQCEMFSFGMLLWELCHQRIPYKDMNSVTAIQEHVMSKKRETLKIALCPSEIPNELAKIIKKVDIIIITIIYVLLESSWQDEPSARPSDLEVQLKLKELYERFQETSPQIRPKDPHCDIEIPYVELTESEIEMPCDLTDYSIPPIQTLMPFEDGIKEHKAKNYRVSWECFVGHADLGNNVAKYWKGYYLLTGLNGRKNPEAALRLFKEAADNGVADAQLRYAFALIENKSKNVAEIMKYMMMAADYENSTALFNLGDIYWNGKLGIQIDKEKAESYTRLAALKNQPKAIALLEQINAEKMKKS</sequence>
<keyword evidence="1" id="KW-0547">Nucleotide-binding</keyword>
<feature type="compositionally biased region" description="Polar residues" evidence="4">
    <location>
        <begin position="12"/>
        <end position="29"/>
    </location>
</feature>
<dbReference type="GO" id="GO:0097527">
    <property type="term" value="P:necroptotic signaling pathway"/>
    <property type="evidence" value="ECO:0007669"/>
    <property type="project" value="TreeGrafter"/>
</dbReference>
<evidence type="ECO:0000259" key="5">
    <source>
        <dbReference type="PROSITE" id="PS50011"/>
    </source>
</evidence>
<feature type="region of interest" description="Disordered" evidence="4">
    <location>
        <begin position="1"/>
        <end position="29"/>
    </location>
</feature>
<dbReference type="Proteomes" id="UP000266673">
    <property type="component" value="Unassembled WGS sequence"/>
</dbReference>
<feature type="coiled-coil region" evidence="3">
    <location>
        <begin position="173"/>
        <end position="207"/>
    </location>
</feature>
<dbReference type="PANTHER" id="PTHR44329:SF298">
    <property type="entry name" value="MIXED LINEAGE KINASE DOMAIN-LIKE PROTEIN"/>
    <property type="match status" value="1"/>
</dbReference>
<dbReference type="GO" id="GO:0007166">
    <property type="term" value="P:cell surface receptor signaling pathway"/>
    <property type="evidence" value="ECO:0007669"/>
    <property type="project" value="InterPro"/>
</dbReference>
<dbReference type="PROSITE" id="PS00109">
    <property type="entry name" value="PROTEIN_KINASE_TYR"/>
    <property type="match status" value="1"/>
</dbReference>
<dbReference type="Pfam" id="PF22215">
    <property type="entry name" value="MLKL_N"/>
    <property type="match status" value="1"/>
</dbReference>
<dbReference type="AlphaFoldDB" id="A0A397URU4"/>
<dbReference type="InterPro" id="IPR011990">
    <property type="entry name" value="TPR-like_helical_dom_sf"/>
</dbReference>
<dbReference type="STRING" id="44941.A0A397URU4"/>
<dbReference type="InterPro" id="IPR000719">
    <property type="entry name" value="Prot_kinase_dom"/>
</dbReference>
<dbReference type="Pfam" id="PF08238">
    <property type="entry name" value="Sel1"/>
    <property type="match status" value="2"/>
</dbReference>
<feature type="compositionally biased region" description="Basic and acidic residues" evidence="4">
    <location>
        <begin position="1"/>
        <end position="11"/>
    </location>
</feature>
<organism evidence="6 7">
    <name type="scientific">Gigaspora rosea</name>
    <dbReference type="NCBI Taxonomy" id="44941"/>
    <lineage>
        <taxon>Eukaryota</taxon>
        <taxon>Fungi</taxon>
        <taxon>Fungi incertae sedis</taxon>
        <taxon>Mucoromycota</taxon>
        <taxon>Glomeromycotina</taxon>
        <taxon>Glomeromycetes</taxon>
        <taxon>Diversisporales</taxon>
        <taxon>Gigasporaceae</taxon>
        <taxon>Gigaspora</taxon>
    </lineage>
</organism>
<dbReference type="InterPro" id="IPR036537">
    <property type="entry name" value="Adaptor_Cbl_N_dom_sf"/>
</dbReference>
<dbReference type="Gene3D" id="1.25.40.10">
    <property type="entry name" value="Tetratricopeptide repeat domain"/>
    <property type="match status" value="1"/>
</dbReference>
<evidence type="ECO:0000256" key="1">
    <source>
        <dbReference type="ARBA" id="ARBA00022741"/>
    </source>
</evidence>
<dbReference type="InterPro" id="IPR008266">
    <property type="entry name" value="Tyr_kinase_AS"/>
</dbReference>
<protein>
    <submittedName>
        <fullName evidence="6">Kinase-like domain-containing protein</fullName>
    </submittedName>
</protein>
<name>A0A397URU4_9GLOM</name>
<feature type="domain" description="Protein kinase" evidence="5">
    <location>
        <begin position="254"/>
        <end position="537"/>
    </location>
</feature>
<dbReference type="SUPFAM" id="SSF81901">
    <property type="entry name" value="HCP-like"/>
    <property type="match status" value="1"/>
</dbReference>
<dbReference type="CDD" id="cd21037">
    <property type="entry name" value="MLKL_NTD"/>
    <property type="match status" value="1"/>
</dbReference>
<dbReference type="SUPFAM" id="SSF56112">
    <property type="entry name" value="Protein kinase-like (PK-like)"/>
    <property type="match status" value="1"/>
</dbReference>
<dbReference type="SMART" id="SM00671">
    <property type="entry name" value="SEL1"/>
    <property type="match status" value="2"/>
</dbReference>
<reference evidence="6 7" key="1">
    <citation type="submission" date="2018-06" db="EMBL/GenBank/DDBJ databases">
        <title>Comparative genomics reveals the genomic features of Rhizophagus irregularis, R. cerebriforme, R. diaphanum and Gigaspora rosea, and their symbiotic lifestyle signature.</title>
        <authorList>
            <person name="Morin E."/>
            <person name="San Clemente H."/>
            <person name="Chen E.C.H."/>
            <person name="De La Providencia I."/>
            <person name="Hainaut M."/>
            <person name="Kuo A."/>
            <person name="Kohler A."/>
            <person name="Murat C."/>
            <person name="Tang N."/>
            <person name="Roy S."/>
            <person name="Loubradou J."/>
            <person name="Henrissat B."/>
            <person name="Grigoriev I.V."/>
            <person name="Corradi N."/>
            <person name="Roux C."/>
            <person name="Martin F.M."/>
        </authorList>
    </citation>
    <scope>NUCLEOTIDE SEQUENCE [LARGE SCALE GENOMIC DNA]</scope>
    <source>
        <strain evidence="6 7">DAOM 194757</strain>
    </source>
</reference>
<keyword evidence="2" id="KW-0067">ATP-binding</keyword>
<dbReference type="InterPro" id="IPR006597">
    <property type="entry name" value="Sel1-like"/>
</dbReference>